<sequence length="190" mass="20823">MQKIYLAGPEVFLPNAEEIGETKKALCEKYGFTGIFPLDKTIAPQATPLDTALAISKGNELLVEKCDIVVANLTPFRGTSADAGTIYELGLGRGLRKKLAAYSNTTTPFLDRVWHQYGEGDLANAPKGEIRDKLDHKIEEFGLMDNLMLEGGIHIANGLFLTGDVDPSALYTDLTVFETLLSQLQKRYNA</sequence>
<dbReference type="Gene3D" id="3.40.50.450">
    <property type="match status" value="1"/>
</dbReference>
<comment type="caution">
    <text evidence="1">The sequence shown here is derived from an EMBL/GenBank/DDBJ whole genome shotgun (WGS) entry which is preliminary data.</text>
</comment>
<protein>
    <submittedName>
        <fullName evidence="1">Nucleoside 2-deoxyribosyltransferase</fullName>
    </submittedName>
</protein>
<gene>
    <name evidence="1" type="ORF">DFP79_0159</name>
</gene>
<name>A0A4R6MI47_9GAMM</name>
<dbReference type="InterPro" id="IPR007710">
    <property type="entry name" value="Nucleoside_deoxyribTrfase"/>
</dbReference>
<dbReference type="EMBL" id="SNXC01000002">
    <property type="protein sequence ID" value="TDP01257.1"/>
    <property type="molecule type" value="Genomic_DNA"/>
</dbReference>
<evidence type="ECO:0000313" key="2">
    <source>
        <dbReference type="Proteomes" id="UP000294656"/>
    </source>
</evidence>
<organism evidence="1 2">
    <name type="scientific">Marinomonas balearica</name>
    <dbReference type="NCBI Taxonomy" id="491947"/>
    <lineage>
        <taxon>Bacteria</taxon>
        <taxon>Pseudomonadati</taxon>
        <taxon>Pseudomonadota</taxon>
        <taxon>Gammaproteobacteria</taxon>
        <taxon>Oceanospirillales</taxon>
        <taxon>Oceanospirillaceae</taxon>
        <taxon>Marinomonas</taxon>
    </lineage>
</organism>
<dbReference type="RefSeq" id="WP_133502019.1">
    <property type="nucleotide sequence ID" value="NZ_SNXC01000002.1"/>
</dbReference>
<proteinExistence type="predicted"/>
<dbReference type="PANTHER" id="PTHR15364:SF0">
    <property type="entry name" value="2'-DEOXYNUCLEOSIDE 5'-PHOSPHATE N-HYDROLASE 1"/>
    <property type="match status" value="1"/>
</dbReference>
<reference evidence="1 2" key="1">
    <citation type="submission" date="2019-03" db="EMBL/GenBank/DDBJ databases">
        <title>Genomic Encyclopedia of Type Strains, Phase III (KMG-III): the genomes of soil and plant-associated and newly described type strains.</title>
        <authorList>
            <person name="Whitman W."/>
        </authorList>
    </citation>
    <scope>NUCLEOTIDE SEQUENCE [LARGE SCALE GENOMIC DNA]</scope>
    <source>
        <strain evidence="1 2">CECT 7378</strain>
    </source>
</reference>
<keyword evidence="1" id="KW-0808">Transferase</keyword>
<dbReference type="Pfam" id="PF05014">
    <property type="entry name" value="Nuc_deoxyrib_tr"/>
    <property type="match status" value="1"/>
</dbReference>
<dbReference type="OrthoDB" id="9795789at2"/>
<dbReference type="Proteomes" id="UP000294656">
    <property type="component" value="Unassembled WGS sequence"/>
</dbReference>
<dbReference type="SUPFAM" id="SSF52309">
    <property type="entry name" value="N-(deoxy)ribosyltransferase-like"/>
    <property type="match status" value="1"/>
</dbReference>
<keyword evidence="2" id="KW-1185">Reference proteome</keyword>
<evidence type="ECO:0000313" key="1">
    <source>
        <dbReference type="EMBL" id="TDP01257.1"/>
    </source>
</evidence>
<dbReference type="GO" id="GO:0009159">
    <property type="term" value="P:deoxyribonucleoside monophosphate catabolic process"/>
    <property type="evidence" value="ECO:0007669"/>
    <property type="project" value="TreeGrafter"/>
</dbReference>
<dbReference type="GO" id="GO:0016740">
    <property type="term" value="F:transferase activity"/>
    <property type="evidence" value="ECO:0007669"/>
    <property type="project" value="UniProtKB-KW"/>
</dbReference>
<dbReference type="AlphaFoldDB" id="A0A4R6MI47"/>
<dbReference type="InterPro" id="IPR051239">
    <property type="entry name" value="2'-dNMP_N-hydrolase"/>
</dbReference>
<dbReference type="GO" id="GO:0070694">
    <property type="term" value="F:5-hydroxymethyl-dUMP N-hydrolase activity"/>
    <property type="evidence" value="ECO:0007669"/>
    <property type="project" value="TreeGrafter"/>
</dbReference>
<accession>A0A4R6MI47</accession>
<dbReference type="PANTHER" id="PTHR15364">
    <property type="entry name" value="2'-DEOXYNUCLEOSIDE 5'-PHOSPHATE N-HYDROLASE 1"/>
    <property type="match status" value="1"/>
</dbReference>